<protein>
    <recommendedName>
        <fullName evidence="6">7,8-dihydroneopterin aldolase</fullName>
        <ecNumber evidence="6">4.1.2.25</ecNumber>
    </recommendedName>
</protein>
<dbReference type="PANTHER" id="PTHR42844">
    <property type="entry name" value="DIHYDRONEOPTERIN ALDOLASE 1-RELATED"/>
    <property type="match status" value="1"/>
</dbReference>
<comment type="function">
    <text evidence="6">Catalyzes the conversion of 7,8-dihydroneopterin to 6-hydroxymethyl-7,8-dihydropterin.</text>
</comment>
<dbReference type="PANTHER" id="PTHR42844:SF1">
    <property type="entry name" value="DIHYDRONEOPTERIN ALDOLASE 1-RELATED"/>
    <property type="match status" value="1"/>
</dbReference>
<keyword evidence="5 6" id="KW-0456">Lyase</keyword>
<evidence type="ECO:0000259" key="7">
    <source>
        <dbReference type="SMART" id="SM00905"/>
    </source>
</evidence>
<name>A0ABT4VU65_9HYPH</name>
<evidence type="ECO:0000256" key="3">
    <source>
        <dbReference type="ARBA" id="ARBA00005708"/>
    </source>
</evidence>
<evidence type="ECO:0000313" key="8">
    <source>
        <dbReference type="EMBL" id="MDA4848256.1"/>
    </source>
</evidence>
<evidence type="ECO:0000313" key="9">
    <source>
        <dbReference type="Proteomes" id="UP001148313"/>
    </source>
</evidence>
<evidence type="ECO:0000256" key="2">
    <source>
        <dbReference type="ARBA" id="ARBA00005013"/>
    </source>
</evidence>
<dbReference type="Gene3D" id="3.30.1130.10">
    <property type="match status" value="1"/>
</dbReference>
<comment type="caution">
    <text evidence="8">The sequence shown here is derived from an EMBL/GenBank/DDBJ whole genome shotgun (WGS) entry which is preliminary data.</text>
</comment>
<dbReference type="EMBL" id="JAPJZH010000020">
    <property type="protein sequence ID" value="MDA4848256.1"/>
    <property type="molecule type" value="Genomic_DNA"/>
</dbReference>
<dbReference type="InterPro" id="IPR043133">
    <property type="entry name" value="GTP-CH-I_C/QueF"/>
</dbReference>
<dbReference type="SUPFAM" id="SSF55620">
    <property type="entry name" value="Tetrahydrobiopterin biosynthesis enzymes-like"/>
    <property type="match status" value="1"/>
</dbReference>
<reference evidence="8" key="1">
    <citation type="submission" date="2022-11" db="EMBL/GenBank/DDBJ databases">
        <title>Hoeflea poritis sp. nov., isolated from scleractinian coral Porites lutea.</title>
        <authorList>
            <person name="Zhang G."/>
            <person name="Wei Q."/>
            <person name="Cai L."/>
        </authorList>
    </citation>
    <scope>NUCLEOTIDE SEQUENCE</scope>
    <source>
        <strain evidence="8">E7-10</strain>
    </source>
</reference>
<evidence type="ECO:0000256" key="4">
    <source>
        <dbReference type="ARBA" id="ARBA00022909"/>
    </source>
</evidence>
<accession>A0ABT4VU65</accession>
<organism evidence="8 9">
    <name type="scientific">Hoeflea poritis</name>
    <dbReference type="NCBI Taxonomy" id="2993659"/>
    <lineage>
        <taxon>Bacteria</taxon>
        <taxon>Pseudomonadati</taxon>
        <taxon>Pseudomonadota</taxon>
        <taxon>Alphaproteobacteria</taxon>
        <taxon>Hyphomicrobiales</taxon>
        <taxon>Rhizobiaceae</taxon>
        <taxon>Hoeflea</taxon>
    </lineage>
</organism>
<dbReference type="NCBIfam" id="TIGR00526">
    <property type="entry name" value="folB_dom"/>
    <property type="match status" value="1"/>
</dbReference>
<dbReference type="SMART" id="SM00905">
    <property type="entry name" value="FolB"/>
    <property type="match status" value="1"/>
</dbReference>
<keyword evidence="4 6" id="KW-0289">Folate biosynthesis</keyword>
<evidence type="ECO:0000256" key="5">
    <source>
        <dbReference type="ARBA" id="ARBA00023239"/>
    </source>
</evidence>
<dbReference type="InterPro" id="IPR006157">
    <property type="entry name" value="FolB_dom"/>
</dbReference>
<dbReference type="Proteomes" id="UP001148313">
    <property type="component" value="Unassembled WGS sequence"/>
</dbReference>
<dbReference type="NCBIfam" id="TIGR00525">
    <property type="entry name" value="folB"/>
    <property type="match status" value="1"/>
</dbReference>
<sequence length="123" mass="13845">MSETYRIGLKNCVFFARHGVFEAEAELGQSFYIDVEMDVLAGAALTSDEPEDTVDYGAVHTALHQIVTQERFKLIEALAYRIGKDLCTRFAKIRRVVVTIRKPSAPIPGIFDHAEVRVEYVPD</sequence>
<comment type="pathway">
    <text evidence="2 6">Cofactor biosynthesis; tetrahydrofolate biosynthesis; 2-amino-4-hydroxy-6-hydroxymethyl-7,8-dihydropteridine diphosphate from 7,8-dihydroneopterin triphosphate: step 3/4.</text>
</comment>
<feature type="domain" description="Dihydroneopterin aldolase/epimerase" evidence="7">
    <location>
        <begin position="7"/>
        <end position="120"/>
    </location>
</feature>
<keyword evidence="9" id="KW-1185">Reference proteome</keyword>
<proteinExistence type="inferred from homology"/>
<gene>
    <name evidence="8" type="primary">folB</name>
    <name evidence="8" type="ORF">OOZ53_23060</name>
</gene>
<evidence type="ECO:0000256" key="1">
    <source>
        <dbReference type="ARBA" id="ARBA00001353"/>
    </source>
</evidence>
<comment type="similarity">
    <text evidence="3 6">Belongs to the DHNA family.</text>
</comment>
<comment type="catalytic activity">
    <reaction evidence="1 6">
        <text>7,8-dihydroneopterin = 6-hydroxymethyl-7,8-dihydropterin + glycolaldehyde</text>
        <dbReference type="Rhea" id="RHEA:10540"/>
        <dbReference type="ChEBI" id="CHEBI:17001"/>
        <dbReference type="ChEBI" id="CHEBI:17071"/>
        <dbReference type="ChEBI" id="CHEBI:44841"/>
        <dbReference type="EC" id="4.1.2.25"/>
    </reaction>
</comment>
<dbReference type="Pfam" id="PF02152">
    <property type="entry name" value="FolB"/>
    <property type="match status" value="1"/>
</dbReference>
<dbReference type="InterPro" id="IPR006156">
    <property type="entry name" value="Dihydroneopterin_aldolase"/>
</dbReference>
<dbReference type="RefSeq" id="WP_271092111.1">
    <property type="nucleotide sequence ID" value="NZ_JAPJZH010000020.1"/>
</dbReference>
<dbReference type="EC" id="4.1.2.25" evidence="6"/>
<dbReference type="GO" id="GO:0004150">
    <property type="term" value="F:dihydroneopterin aldolase activity"/>
    <property type="evidence" value="ECO:0007669"/>
    <property type="project" value="UniProtKB-EC"/>
</dbReference>
<evidence type="ECO:0000256" key="6">
    <source>
        <dbReference type="RuleBase" id="RU362079"/>
    </source>
</evidence>